<keyword evidence="3" id="KW-1185">Reference proteome</keyword>
<dbReference type="EMBL" id="AOEX01000019">
    <property type="protein sequence ID" value="EME66614.1"/>
    <property type="molecule type" value="Genomic_DNA"/>
</dbReference>
<reference evidence="2 3" key="1">
    <citation type="journal article" date="2013" name="Genome Announc.">
        <title>Draft Genome Sequence of Rhodococcus ruber Strain BKS 20-38.</title>
        <authorList>
            <person name="Bala M."/>
            <person name="Kumar S."/>
            <person name="Raghava G.P."/>
            <person name="Mayilraj S."/>
        </authorList>
    </citation>
    <scope>NUCLEOTIDE SEQUENCE [LARGE SCALE GENOMIC DNA]</scope>
    <source>
        <strain evidence="2 3">BKS 20-38</strain>
    </source>
</reference>
<name>M3A299_9NOCA</name>
<proteinExistence type="predicted"/>
<feature type="compositionally biased region" description="Basic residues" evidence="1">
    <location>
        <begin position="136"/>
        <end position="145"/>
    </location>
</feature>
<gene>
    <name evidence="2" type="ORF">G352_03991</name>
</gene>
<dbReference type="Proteomes" id="UP000011731">
    <property type="component" value="Unassembled WGS sequence"/>
</dbReference>
<protein>
    <submittedName>
        <fullName evidence="2">Uncharacterized protein</fullName>
    </submittedName>
</protein>
<organism evidence="2 3">
    <name type="scientific">Rhodococcus ruber BKS 20-38</name>
    <dbReference type="NCBI Taxonomy" id="1278076"/>
    <lineage>
        <taxon>Bacteria</taxon>
        <taxon>Bacillati</taxon>
        <taxon>Actinomycetota</taxon>
        <taxon>Actinomycetes</taxon>
        <taxon>Mycobacteriales</taxon>
        <taxon>Nocardiaceae</taxon>
        <taxon>Rhodococcus</taxon>
    </lineage>
</organism>
<evidence type="ECO:0000313" key="3">
    <source>
        <dbReference type="Proteomes" id="UP000011731"/>
    </source>
</evidence>
<feature type="region of interest" description="Disordered" evidence="1">
    <location>
        <begin position="1"/>
        <end position="44"/>
    </location>
</feature>
<evidence type="ECO:0000256" key="1">
    <source>
        <dbReference type="SAM" id="MobiDB-lite"/>
    </source>
</evidence>
<feature type="region of interest" description="Disordered" evidence="1">
    <location>
        <begin position="67"/>
        <end position="158"/>
    </location>
</feature>
<dbReference type="AlphaFoldDB" id="M3A299"/>
<sequence length="214" mass="23722">MWGARDIKSAVVDPDAPRKSAPRARPAKCSWCGSPNARAGSNPKRCKRCVRHESTIATAEKYLASKGLRPLSGSFASDSPEEEQHRRAAAKARTALNNVRRQPSKKKSGKTAEKSCSSQPDAKRTAKVPATTGVTPKKKPKRKTKTTGNAAIPDPTDDRRILASVQLRIRDEKKQGYDQTSSGRARLAELREMERRLQRRLANRGDIPDVTYRH</sequence>
<evidence type="ECO:0000313" key="2">
    <source>
        <dbReference type="EMBL" id="EME66614.1"/>
    </source>
</evidence>
<accession>M3A299</accession>
<comment type="caution">
    <text evidence="2">The sequence shown here is derived from an EMBL/GenBank/DDBJ whole genome shotgun (WGS) entry which is preliminary data.</text>
</comment>
<dbReference type="RefSeq" id="WP_003934886.1">
    <property type="nucleotide sequence ID" value="NZ_AOEX01000019.1"/>
</dbReference>